<dbReference type="CDD" id="cd09727">
    <property type="entry name" value="Cas6_I-E"/>
    <property type="match status" value="1"/>
</dbReference>
<dbReference type="AlphaFoldDB" id="A0A7W2DWD9"/>
<dbReference type="Pfam" id="PF08798">
    <property type="entry name" value="CRISPR_assoc"/>
    <property type="match status" value="1"/>
</dbReference>
<protein>
    <submittedName>
        <fullName evidence="2">Type I-E CRISPR-associated protein Cas6/Cse3/CasE</fullName>
    </submittedName>
</protein>
<name>A0A7W2DWD9_9ACTN</name>
<comment type="caution">
    <text evidence="2">The sequence shown here is derived from an EMBL/GenBank/DDBJ whole genome shotgun (WGS) entry which is preliminary data.</text>
</comment>
<dbReference type="InterPro" id="IPR010179">
    <property type="entry name" value="CRISPR-assoc_prot_Cse3"/>
</dbReference>
<dbReference type="Proteomes" id="UP000587608">
    <property type="component" value="Unassembled WGS sequence"/>
</dbReference>
<dbReference type="RefSeq" id="WP_191853841.1">
    <property type="nucleotide sequence ID" value="NZ_CP108343.1"/>
</dbReference>
<sequence length="228" mass="25053">MTLWLTRLTPSPTSRLAQRELGAGGATSLHRRVMSLFPDGIEDQVRVHFGILFRIEDTPRGSHLLLQSNQPPEPGRLPDGYGTLTTRSLDPLLNTLRPGLTLHYRCTASPVRKPGATTRALYDLPPVVALKGAAADEWWQRQADAAGLKPLTLYSQPLDAVQDRQHRSSPNDKPSSKSHRIRHSRTQFDGTATVIDPDQLRTVLQSGIGRGKAYGCGLLTIAPAHHRA</sequence>
<evidence type="ECO:0000256" key="1">
    <source>
        <dbReference type="SAM" id="MobiDB-lite"/>
    </source>
</evidence>
<dbReference type="NCBIfam" id="TIGR01907">
    <property type="entry name" value="casE_Cse3"/>
    <property type="match status" value="1"/>
</dbReference>
<feature type="compositionally biased region" description="Basic and acidic residues" evidence="1">
    <location>
        <begin position="161"/>
        <end position="170"/>
    </location>
</feature>
<evidence type="ECO:0000313" key="3">
    <source>
        <dbReference type="Proteomes" id="UP000587608"/>
    </source>
</evidence>
<gene>
    <name evidence="2" type="primary">cas6e</name>
    <name evidence="2" type="ORF">H1X69_22185</name>
</gene>
<dbReference type="SMART" id="SM01101">
    <property type="entry name" value="CRISPR_assoc"/>
    <property type="match status" value="1"/>
</dbReference>
<proteinExistence type="predicted"/>
<dbReference type="SUPFAM" id="SSF117987">
    <property type="entry name" value="CRISPR-associated protein"/>
    <property type="match status" value="2"/>
</dbReference>
<dbReference type="Gene3D" id="3.30.70.1200">
    <property type="entry name" value="Crispr-associated protein, domain 1"/>
    <property type="match status" value="1"/>
</dbReference>
<evidence type="ECO:0000313" key="2">
    <source>
        <dbReference type="EMBL" id="MBA5224112.1"/>
    </source>
</evidence>
<reference evidence="2 3" key="1">
    <citation type="submission" date="2020-07" db="EMBL/GenBank/DDBJ databases">
        <title>Differential regulation of undecylprodigiosin biosynthesis in the yeast-scavenging Streptomyces strain MBK6.</title>
        <authorList>
            <person name="Baral B."/>
            <person name="Siitonen V."/>
            <person name="Laughlin M."/>
            <person name="Yamada K."/>
            <person name="Ilomaeki M."/>
            <person name="Metsae-Ketelae M."/>
            <person name="Niemi J."/>
        </authorList>
    </citation>
    <scope>NUCLEOTIDE SEQUENCE [LARGE SCALE GENOMIC DNA]</scope>
    <source>
        <strain evidence="2 3">MBK6</strain>
    </source>
</reference>
<organism evidence="2 3">
    <name type="scientific">Streptomyces griseoaurantiacus</name>
    <dbReference type="NCBI Taxonomy" id="68213"/>
    <lineage>
        <taxon>Bacteria</taxon>
        <taxon>Bacillati</taxon>
        <taxon>Actinomycetota</taxon>
        <taxon>Actinomycetes</taxon>
        <taxon>Kitasatosporales</taxon>
        <taxon>Streptomycetaceae</taxon>
        <taxon>Streptomyces</taxon>
        <taxon>Streptomyces aurantiacus group</taxon>
    </lineage>
</organism>
<dbReference type="EMBL" id="JACERG010000016">
    <property type="protein sequence ID" value="MBA5224112.1"/>
    <property type="molecule type" value="Genomic_DNA"/>
</dbReference>
<feature type="compositionally biased region" description="Basic residues" evidence="1">
    <location>
        <begin position="176"/>
        <end position="185"/>
    </location>
</feature>
<feature type="region of interest" description="Disordered" evidence="1">
    <location>
        <begin position="161"/>
        <end position="190"/>
    </location>
</feature>
<dbReference type="Gene3D" id="3.30.70.1210">
    <property type="entry name" value="Crispr-associated protein, domain 2"/>
    <property type="match status" value="1"/>
</dbReference>
<accession>A0A7W2DWD9</accession>